<dbReference type="AlphaFoldDB" id="S9S2Z7"/>
<dbReference type="Gene3D" id="3.30.9.10">
    <property type="entry name" value="D-Amino Acid Oxidase, subunit A, domain 2"/>
    <property type="match status" value="1"/>
</dbReference>
<name>S9S2Z7_9RHOB</name>
<organism evidence="3 4">
    <name type="scientific">Salipiger mucosus DSM 16094</name>
    <dbReference type="NCBI Taxonomy" id="1123237"/>
    <lineage>
        <taxon>Bacteria</taxon>
        <taxon>Pseudomonadati</taxon>
        <taxon>Pseudomonadota</taxon>
        <taxon>Alphaproteobacteria</taxon>
        <taxon>Rhodobacterales</taxon>
        <taxon>Roseobacteraceae</taxon>
        <taxon>Salipiger</taxon>
    </lineage>
</organism>
<sequence length="337" mass="36094">MTAISAPRGPTFGLVWVQGKGANLPPYQTWTMQSSNAWPEFDQELAGRSGQALDYSRKGGLVFCLGEEEYKKREELLHRMHNQRGEADTWMLSRDELQEMVPDAPLGPDVTGASFGSRDGHVNPLKLLAALHRGIRELGGTILFRSPVSSIDRIGGGYRLTGATGTWDCDRVVVAAGLASPKLVAPLGIDLPLRPQRGQVLVTERMGEMFPYPASGLRQTSEGTMMIGATHEDVGEDTGTTTEAAAGLCRRATRILPQLAGARLVRQWAGLRVLSPDTGPVYTQTPDLPGLWTASCHSGVTLAAAHADILAPALANGGLPEAVKDFSEGRFDVQVSA</sequence>
<dbReference type="HOGENOM" id="CLU_007884_4_3_5"/>
<dbReference type="Gene3D" id="3.50.50.60">
    <property type="entry name" value="FAD/NAD(P)-binding domain"/>
    <property type="match status" value="1"/>
</dbReference>
<dbReference type="Proteomes" id="UP000015347">
    <property type="component" value="Unassembled WGS sequence"/>
</dbReference>
<evidence type="ECO:0000313" key="4">
    <source>
        <dbReference type="Proteomes" id="UP000015347"/>
    </source>
</evidence>
<dbReference type="GO" id="GO:0005737">
    <property type="term" value="C:cytoplasm"/>
    <property type="evidence" value="ECO:0007669"/>
    <property type="project" value="TreeGrafter"/>
</dbReference>
<accession>S9S2Z7</accession>
<dbReference type="SUPFAM" id="SSF51905">
    <property type="entry name" value="FAD/NAD(P)-binding domain"/>
    <property type="match status" value="1"/>
</dbReference>
<dbReference type="InterPro" id="IPR036188">
    <property type="entry name" value="FAD/NAD-bd_sf"/>
</dbReference>
<dbReference type="eggNOG" id="COG0665">
    <property type="taxonomic scope" value="Bacteria"/>
</dbReference>
<dbReference type="InterPro" id="IPR006076">
    <property type="entry name" value="FAD-dep_OxRdtase"/>
</dbReference>
<proteinExistence type="predicted"/>
<keyword evidence="1" id="KW-0560">Oxidoreductase</keyword>
<feature type="domain" description="FAD dependent oxidoreductase" evidence="2">
    <location>
        <begin position="33"/>
        <end position="311"/>
    </location>
</feature>
<comment type="caution">
    <text evidence="3">The sequence shown here is derived from an EMBL/GenBank/DDBJ whole genome shotgun (WGS) entry which is preliminary data.</text>
</comment>
<dbReference type="PANTHER" id="PTHR13847">
    <property type="entry name" value="SARCOSINE DEHYDROGENASE-RELATED"/>
    <property type="match status" value="1"/>
</dbReference>
<keyword evidence="4" id="KW-1185">Reference proteome</keyword>
<gene>
    <name evidence="3" type="ORF">Salmuc_03851</name>
</gene>
<reference evidence="4" key="1">
    <citation type="journal article" date="2014" name="Stand. Genomic Sci.">
        <title>Genome sequence of the exopolysaccharide-producing Salipiger mucosus type strain (DSM 16094(T)), a moderately halophilic member of the Roseobacter clade.</title>
        <authorList>
            <person name="Riedel T."/>
            <person name="Spring S."/>
            <person name="Fiebig A."/>
            <person name="Petersen J."/>
            <person name="Kyrpides N.C."/>
            <person name="Goker M."/>
            <person name="Klenk H.P."/>
        </authorList>
    </citation>
    <scope>NUCLEOTIDE SEQUENCE [LARGE SCALE GENOMIC DNA]</scope>
    <source>
        <strain evidence="4">DSM 16094</strain>
    </source>
</reference>
<protein>
    <submittedName>
        <fullName evidence="3">Opine oxidase subunit B</fullName>
    </submittedName>
</protein>
<evidence type="ECO:0000259" key="2">
    <source>
        <dbReference type="Pfam" id="PF01266"/>
    </source>
</evidence>
<dbReference type="STRING" id="1123237.Salmuc_03851"/>
<dbReference type="GO" id="GO:0016491">
    <property type="term" value="F:oxidoreductase activity"/>
    <property type="evidence" value="ECO:0007669"/>
    <property type="project" value="UniProtKB-KW"/>
</dbReference>
<dbReference type="EMBL" id="APVH01000032">
    <property type="protein sequence ID" value="EPX80534.1"/>
    <property type="molecule type" value="Genomic_DNA"/>
</dbReference>
<dbReference type="Pfam" id="PF01266">
    <property type="entry name" value="DAO"/>
    <property type="match status" value="1"/>
</dbReference>
<evidence type="ECO:0000313" key="3">
    <source>
        <dbReference type="EMBL" id="EPX80534.1"/>
    </source>
</evidence>
<dbReference type="SUPFAM" id="SSF54373">
    <property type="entry name" value="FAD-linked reductases, C-terminal domain"/>
    <property type="match status" value="1"/>
</dbReference>
<evidence type="ECO:0000256" key="1">
    <source>
        <dbReference type="ARBA" id="ARBA00023002"/>
    </source>
</evidence>
<dbReference type="RefSeq" id="WP_021120465.1">
    <property type="nucleotide sequence ID" value="NZ_KE557277.1"/>
</dbReference>